<evidence type="ECO:0000256" key="5">
    <source>
        <dbReference type="ARBA" id="ARBA00022490"/>
    </source>
</evidence>
<evidence type="ECO:0000256" key="13">
    <source>
        <dbReference type="ARBA" id="ARBA00023125"/>
    </source>
</evidence>
<dbReference type="InterPro" id="IPR050116">
    <property type="entry name" value="DNA_polymerase-Y"/>
</dbReference>
<keyword evidence="11 17" id="KW-0460">Magnesium</keyword>
<dbReference type="InterPro" id="IPR043128">
    <property type="entry name" value="Rev_trsase/Diguanyl_cyclase"/>
</dbReference>
<dbReference type="FunFam" id="3.30.1490.100:FF:000004">
    <property type="entry name" value="DNA polymerase IV"/>
    <property type="match status" value="1"/>
</dbReference>
<dbReference type="Proteomes" id="UP000542353">
    <property type="component" value="Unassembled WGS sequence"/>
</dbReference>
<dbReference type="InterPro" id="IPR001126">
    <property type="entry name" value="UmuC"/>
</dbReference>
<dbReference type="RefSeq" id="WP_184256759.1">
    <property type="nucleotide sequence ID" value="NZ_JACHIH010000009.1"/>
</dbReference>
<dbReference type="GO" id="GO:0003684">
    <property type="term" value="F:damaged DNA binding"/>
    <property type="evidence" value="ECO:0007669"/>
    <property type="project" value="InterPro"/>
</dbReference>
<evidence type="ECO:0000256" key="12">
    <source>
        <dbReference type="ARBA" id="ARBA00022932"/>
    </source>
</evidence>
<dbReference type="CDD" id="cd03586">
    <property type="entry name" value="PolY_Pol_IV_kappa"/>
    <property type="match status" value="1"/>
</dbReference>
<comment type="similarity">
    <text evidence="2 17">Belongs to the DNA polymerase type-Y family.</text>
</comment>
<dbReference type="PANTHER" id="PTHR11076">
    <property type="entry name" value="DNA REPAIR POLYMERASE UMUC / TRANSFERASE FAMILY MEMBER"/>
    <property type="match status" value="1"/>
</dbReference>
<dbReference type="GO" id="GO:0005829">
    <property type="term" value="C:cytosol"/>
    <property type="evidence" value="ECO:0007669"/>
    <property type="project" value="TreeGrafter"/>
</dbReference>
<keyword evidence="5 17" id="KW-0963">Cytoplasm</keyword>
<name>A0A7W8DYV4_9BRAD</name>
<evidence type="ECO:0000256" key="10">
    <source>
        <dbReference type="ARBA" id="ARBA00022763"/>
    </source>
</evidence>
<reference evidence="19 20" key="1">
    <citation type="submission" date="2020-08" db="EMBL/GenBank/DDBJ databases">
        <title>Genomic Encyclopedia of Type Strains, Phase IV (KMG-IV): sequencing the most valuable type-strain genomes for metagenomic binning, comparative biology and taxonomic classification.</title>
        <authorList>
            <person name="Goeker M."/>
        </authorList>
    </citation>
    <scope>NUCLEOTIDE SEQUENCE [LARGE SCALE GENOMIC DNA]</scope>
    <source>
        <strain evidence="19 20">DSM 12706</strain>
    </source>
</reference>
<keyword evidence="7 17" id="KW-0548">Nucleotidyltransferase</keyword>
<evidence type="ECO:0000256" key="14">
    <source>
        <dbReference type="ARBA" id="ARBA00023204"/>
    </source>
</evidence>
<keyword evidence="10 17" id="KW-0227">DNA damage</keyword>
<organism evidence="19 20">
    <name type="scientific">Rhodopseudomonas rhenobacensis</name>
    <dbReference type="NCBI Taxonomy" id="87461"/>
    <lineage>
        <taxon>Bacteria</taxon>
        <taxon>Pseudomonadati</taxon>
        <taxon>Pseudomonadota</taxon>
        <taxon>Alphaproteobacteria</taxon>
        <taxon>Hyphomicrobiales</taxon>
        <taxon>Nitrobacteraceae</taxon>
        <taxon>Rhodopseudomonas</taxon>
    </lineage>
</organism>
<protein>
    <recommendedName>
        <fullName evidence="17">DNA polymerase IV</fullName>
        <shortName evidence="17">Pol IV</shortName>
        <ecNumber evidence="17">2.7.7.7</ecNumber>
    </recommendedName>
</protein>
<evidence type="ECO:0000256" key="6">
    <source>
        <dbReference type="ARBA" id="ARBA00022679"/>
    </source>
</evidence>
<dbReference type="Gene3D" id="3.30.1490.100">
    <property type="entry name" value="DNA polymerase, Y-family, little finger domain"/>
    <property type="match status" value="1"/>
</dbReference>
<keyword evidence="8 17" id="KW-0235">DNA replication</keyword>
<evidence type="ECO:0000256" key="9">
    <source>
        <dbReference type="ARBA" id="ARBA00022723"/>
    </source>
</evidence>
<dbReference type="Pfam" id="PF00817">
    <property type="entry name" value="IMS"/>
    <property type="match status" value="1"/>
</dbReference>
<dbReference type="Pfam" id="PF11799">
    <property type="entry name" value="IMS_C"/>
    <property type="match status" value="1"/>
</dbReference>
<dbReference type="GO" id="GO:0000287">
    <property type="term" value="F:magnesium ion binding"/>
    <property type="evidence" value="ECO:0007669"/>
    <property type="project" value="UniProtKB-UniRule"/>
</dbReference>
<evidence type="ECO:0000256" key="8">
    <source>
        <dbReference type="ARBA" id="ARBA00022705"/>
    </source>
</evidence>
<feature type="active site" evidence="17">
    <location>
        <position position="145"/>
    </location>
</feature>
<evidence type="ECO:0000313" key="20">
    <source>
        <dbReference type="Proteomes" id="UP000542353"/>
    </source>
</evidence>
<proteinExistence type="inferred from homology"/>
<feature type="site" description="Substrate discrimination" evidence="17">
    <location>
        <position position="56"/>
    </location>
</feature>
<dbReference type="InterPro" id="IPR053848">
    <property type="entry name" value="IMS_HHH_1"/>
</dbReference>
<dbReference type="InterPro" id="IPR022880">
    <property type="entry name" value="DNApol_IV"/>
</dbReference>
<comment type="function">
    <text evidence="15 17">Poorly processive, error-prone DNA polymerase involved in untargeted mutagenesis. Copies undamaged DNA at stalled replication forks, which arise in vivo from mismatched or misaligned primer ends. These misaligned primers can be extended by PolIV. Exhibits no 3'-5' exonuclease (proofreading) activity. May be involved in translesional synthesis, in conjunction with the beta clamp from PolIII.</text>
</comment>
<comment type="catalytic activity">
    <reaction evidence="16 17">
        <text>DNA(n) + a 2'-deoxyribonucleoside 5'-triphosphate = DNA(n+1) + diphosphate</text>
        <dbReference type="Rhea" id="RHEA:22508"/>
        <dbReference type="Rhea" id="RHEA-COMP:17339"/>
        <dbReference type="Rhea" id="RHEA-COMP:17340"/>
        <dbReference type="ChEBI" id="CHEBI:33019"/>
        <dbReference type="ChEBI" id="CHEBI:61560"/>
        <dbReference type="ChEBI" id="CHEBI:173112"/>
        <dbReference type="EC" id="2.7.7.7"/>
    </reaction>
</comment>
<evidence type="ECO:0000259" key="18">
    <source>
        <dbReference type="PROSITE" id="PS50173"/>
    </source>
</evidence>
<dbReference type="InterPro" id="IPR017961">
    <property type="entry name" value="DNA_pol_Y-fam_little_finger"/>
</dbReference>
<keyword evidence="6 17" id="KW-0808">Transferase</keyword>
<dbReference type="GO" id="GO:0009432">
    <property type="term" value="P:SOS response"/>
    <property type="evidence" value="ECO:0007669"/>
    <property type="project" value="TreeGrafter"/>
</dbReference>
<keyword evidence="13 17" id="KW-0238">DNA-binding</keyword>
<evidence type="ECO:0000256" key="15">
    <source>
        <dbReference type="ARBA" id="ARBA00025589"/>
    </source>
</evidence>
<dbReference type="AlphaFoldDB" id="A0A7W8DYV4"/>
<dbReference type="GO" id="GO:0042276">
    <property type="term" value="P:error-prone translesion synthesis"/>
    <property type="evidence" value="ECO:0007669"/>
    <property type="project" value="TreeGrafter"/>
</dbReference>
<feature type="domain" description="UmuC" evidence="18">
    <location>
        <begin position="47"/>
        <end position="227"/>
    </location>
</feature>
<keyword evidence="9 17" id="KW-0479">Metal-binding</keyword>
<dbReference type="EMBL" id="JACHIH010000009">
    <property type="protein sequence ID" value="MBB5047177.1"/>
    <property type="molecule type" value="Genomic_DNA"/>
</dbReference>
<gene>
    <name evidence="17" type="primary">dinB</name>
    <name evidence="19" type="ORF">HNR60_001929</name>
</gene>
<feature type="binding site" evidence="17">
    <location>
        <position position="51"/>
    </location>
    <ligand>
        <name>Mg(2+)</name>
        <dbReference type="ChEBI" id="CHEBI:18420"/>
    </ligand>
</feature>
<keyword evidence="20" id="KW-1185">Reference proteome</keyword>
<dbReference type="NCBIfam" id="NF002751">
    <property type="entry name" value="PRK02794.1"/>
    <property type="match status" value="1"/>
</dbReference>
<dbReference type="HAMAP" id="MF_01113">
    <property type="entry name" value="DNApol_IV"/>
    <property type="match status" value="1"/>
</dbReference>
<comment type="subunit">
    <text evidence="3 17">Monomer.</text>
</comment>
<keyword evidence="14 17" id="KW-0234">DNA repair</keyword>
<dbReference type="Pfam" id="PF21999">
    <property type="entry name" value="IMS_HHH_1"/>
    <property type="match status" value="1"/>
</dbReference>
<feature type="binding site" evidence="17">
    <location>
        <position position="144"/>
    </location>
    <ligand>
        <name>Mg(2+)</name>
        <dbReference type="ChEBI" id="CHEBI:18420"/>
    </ligand>
</feature>
<dbReference type="InterPro" id="IPR036775">
    <property type="entry name" value="DNA_pol_Y-fam_lit_finger_sf"/>
</dbReference>
<keyword evidence="4 17" id="KW-0515">Mutator protein</keyword>
<dbReference type="Gene3D" id="1.10.150.20">
    <property type="entry name" value="5' to 3' exonuclease, C-terminal subdomain"/>
    <property type="match status" value="1"/>
</dbReference>
<evidence type="ECO:0000256" key="16">
    <source>
        <dbReference type="ARBA" id="ARBA00049244"/>
    </source>
</evidence>
<dbReference type="GO" id="GO:0003887">
    <property type="term" value="F:DNA-directed DNA polymerase activity"/>
    <property type="evidence" value="ECO:0007669"/>
    <property type="project" value="UniProtKB-UniRule"/>
</dbReference>
<dbReference type="Gene3D" id="3.30.70.270">
    <property type="match status" value="1"/>
</dbReference>
<comment type="subcellular location">
    <subcellularLocation>
        <location evidence="1 17">Cytoplasm</location>
    </subcellularLocation>
</comment>
<dbReference type="SUPFAM" id="SSF100879">
    <property type="entry name" value="Lesion bypass DNA polymerase (Y-family), little finger domain"/>
    <property type="match status" value="1"/>
</dbReference>
<evidence type="ECO:0000256" key="11">
    <source>
        <dbReference type="ARBA" id="ARBA00022842"/>
    </source>
</evidence>
<dbReference type="PROSITE" id="PS50173">
    <property type="entry name" value="UMUC"/>
    <property type="match status" value="1"/>
</dbReference>
<evidence type="ECO:0000313" key="19">
    <source>
        <dbReference type="EMBL" id="MBB5047177.1"/>
    </source>
</evidence>
<evidence type="ECO:0000256" key="4">
    <source>
        <dbReference type="ARBA" id="ARBA00022457"/>
    </source>
</evidence>
<dbReference type="SUPFAM" id="SSF56672">
    <property type="entry name" value="DNA/RNA polymerases"/>
    <property type="match status" value="1"/>
</dbReference>
<comment type="cofactor">
    <cofactor evidence="17">
        <name>Mg(2+)</name>
        <dbReference type="ChEBI" id="CHEBI:18420"/>
    </cofactor>
    <text evidence="17">Binds 2 magnesium ions per subunit.</text>
</comment>
<dbReference type="InterPro" id="IPR043502">
    <property type="entry name" value="DNA/RNA_pol_sf"/>
</dbReference>
<dbReference type="FunFam" id="3.40.1170.60:FF:000001">
    <property type="entry name" value="DNA polymerase IV"/>
    <property type="match status" value="1"/>
</dbReference>
<evidence type="ECO:0000256" key="17">
    <source>
        <dbReference type="HAMAP-Rule" id="MF_01113"/>
    </source>
</evidence>
<dbReference type="NCBIfam" id="NF002677">
    <property type="entry name" value="PRK02406.1"/>
    <property type="match status" value="1"/>
</dbReference>
<dbReference type="GO" id="GO:0006261">
    <property type="term" value="P:DNA-templated DNA replication"/>
    <property type="evidence" value="ECO:0007669"/>
    <property type="project" value="UniProtKB-UniRule"/>
</dbReference>
<comment type="caution">
    <text evidence="19">The sequence shown here is derived from an EMBL/GenBank/DDBJ whole genome shotgun (WGS) entry which is preliminary data.</text>
</comment>
<evidence type="ECO:0000256" key="7">
    <source>
        <dbReference type="ARBA" id="ARBA00022695"/>
    </source>
</evidence>
<dbReference type="PANTHER" id="PTHR11076:SF33">
    <property type="entry name" value="DNA POLYMERASE KAPPA"/>
    <property type="match status" value="1"/>
</dbReference>
<dbReference type="EC" id="2.7.7.7" evidence="17"/>
<dbReference type="GO" id="GO:0006281">
    <property type="term" value="P:DNA repair"/>
    <property type="evidence" value="ECO:0007669"/>
    <property type="project" value="UniProtKB-UniRule"/>
</dbReference>
<keyword evidence="12 17" id="KW-0239">DNA-directed DNA polymerase</keyword>
<sequence length="432" mass="46823">MSSAPPAVARGFCRDCLAEQDGAAAVRCVACGSPRLLRHPRLAALTLAHIDCDAFYATVEKRDNPAIADRPVIIGGGKRGVVSAACYIARTYGVRSAMPMFKALALCPNAAVVRPDMAKYVRVGREVRHAMLALTPLVEPLSIDEAFLDLSGTERVHGMIAAKVLARFAAKVEREIGITVSVGLSCNKFLAKIASDLDKPRGFAVLDQDDARAMLADRPVGFIFGVGPATEQRLNARGYRLIGDLQRAAETDLMKQFGAEGQRLWRLARGIDDRAVVPDRGAKSISNETTFETDIRDLATLEKVLWRLSEKVSSRLKSADLAGSTVTLKLKTADFRQRTRAQTIQAPTQLAGKIFALSREMLTKEIDGTAFRLIGTGVSALTPGSEADDTDMLDARAAHAERAMDDLRKKFGNAAVIKGIAYDGPEKRDERE</sequence>
<evidence type="ECO:0000256" key="2">
    <source>
        <dbReference type="ARBA" id="ARBA00010945"/>
    </source>
</evidence>
<dbReference type="Gene3D" id="3.40.1170.60">
    <property type="match status" value="1"/>
</dbReference>
<evidence type="ECO:0000256" key="3">
    <source>
        <dbReference type="ARBA" id="ARBA00011245"/>
    </source>
</evidence>
<accession>A0A7W8DYV4</accession>
<evidence type="ECO:0000256" key="1">
    <source>
        <dbReference type="ARBA" id="ARBA00004496"/>
    </source>
</evidence>